<dbReference type="AlphaFoldDB" id="A0A5K7Z2F5"/>
<protein>
    <recommendedName>
        <fullName evidence="4">Cytidylate kinase</fullName>
    </recommendedName>
</protein>
<dbReference type="EMBL" id="AP021875">
    <property type="protein sequence ID" value="BBO74273.1"/>
    <property type="molecule type" value="Genomic_DNA"/>
</dbReference>
<name>A0A5K7Z2F5_9BACT</name>
<accession>A0A5K7Z2F5</accession>
<gene>
    <name evidence="2" type="ORF">DSCW_16900</name>
</gene>
<keyword evidence="3" id="KW-1185">Reference proteome</keyword>
<evidence type="ECO:0000313" key="2">
    <source>
        <dbReference type="EMBL" id="BBO74273.1"/>
    </source>
</evidence>
<dbReference type="RefSeq" id="WP_155303315.1">
    <property type="nucleotide sequence ID" value="NZ_AP021875.1"/>
</dbReference>
<evidence type="ECO:0000256" key="1">
    <source>
        <dbReference type="SAM" id="MobiDB-lite"/>
    </source>
</evidence>
<evidence type="ECO:0008006" key="4">
    <source>
        <dbReference type="Google" id="ProtNLM"/>
    </source>
</evidence>
<dbReference type="Pfam" id="PF13189">
    <property type="entry name" value="Cytidylate_kin2"/>
    <property type="match status" value="1"/>
</dbReference>
<evidence type="ECO:0000313" key="3">
    <source>
        <dbReference type="Proteomes" id="UP000427769"/>
    </source>
</evidence>
<proteinExistence type="predicted"/>
<sequence>MTIHLCIHGDVFTKTRKIVDWMVSRTGWPVVSDRDLIEAAGHRFNVPAGRLERCIKAPDGMLNRLTHGTERAKAYLNSVLLDRLEKEPTIFHGSMGLPITRQLPQILNVLVTARPRFRLQRALHTKSVSERQARHIIDRRDRTDFQWLRHTFRSDPFDAEAYDLVIPSDRLGTETAGCLILERLMQAEIAASNDATDWLDDFKMASKIQVLLSEGGYPVSVAAQKGHIRMTVDRPVLFLDRLAKKLERQVSQIEGVQQVETRAGRYFFQADIYRRCRFDLPAEVAFNCFTRCRQHLHENAAAEFSALAQRPQRHDHARPIQQLAPTASS</sequence>
<dbReference type="OrthoDB" id="5415872at2"/>
<feature type="region of interest" description="Disordered" evidence="1">
    <location>
        <begin position="308"/>
        <end position="329"/>
    </location>
</feature>
<dbReference type="Gene3D" id="3.40.50.300">
    <property type="entry name" value="P-loop containing nucleotide triphosphate hydrolases"/>
    <property type="match status" value="1"/>
</dbReference>
<dbReference type="Proteomes" id="UP000427769">
    <property type="component" value="Chromosome"/>
</dbReference>
<dbReference type="InterPro" id="IPR027417">
    <property type="entry name" value="P-loop_NTPase"/>
</dbReference>
<dbReference type="KEGG" id="dwd:DSCW_16900"/>
<organism evidence="2 3">
    <name type="scientific">Desulfosarcina widdelii</name>
    <dbReference type="NCBI Taxonomy" id="947919"/>
    <lineage>
        <taxon>Bacteria</taxon>
        <taxon>Pseudomonadati</taxon>
        <taxon>Thermodesulfobacteriota</taxon>
        <taxon>Desulfobacteria</taxon>
        <taxon>Desulfobacterales</taxon>
        <taxon>Desulfosarcinaceae</taxon>
        <taxon>Desulfosarcina</taxon>
    </lineage>
</organism>
<reference evidence="2 3" key="1">
    <citation type="submission" date="2019-11" db="EMBL/GenBank/DDBJ databases">
        <title>Comparative genomics of hydrocarbon-degrading Desulfosarcina strains.</title>
        <authorList>
            <person name="Watanabe M."/>
            <person name="Kojima H."/>
            <person name="Fukui M."/>
        </authorList>
    </citation>
    <scope>NUCLEOTIDE SEQUENCE [LARGE SCALE GENOMIC DNA]</scope>
    <source>
        <strain evidence="2 3">PP31</strain>
    </source>
</reference>